<organism evidence="1 2">
    <name type="scientific">Asbolus verrucosus</name>
    <name type="common">Desert ironclad beetle</name>
    <dbReference type="NCBI Taxonomy" id="1661398"/>
    <lineage>
        <taxon>Eukaryota</taxon>
        <taxon>Metazoa</taxon>
        <taxon>Ecdysozoa</taxon>
        <taxon>Arthropoda</taxon>
        <taxon>Hexapoda</taxon>
        <taxon>Insecta</taxon>
        <taxon>Pterygota</taxon>
        <taxon>Neoptera</taxon>
        <taxon>Endopterygota</taxon>
        <taxon>Coleoptera</taxon>
        <taxon>Polyphaga</taxon>
        <taxon>Cucujiformia</taxon>
        <taxon>Tenebrionidae</taxon>
        <taxon>Pimeliinae</taxon>
        <taxon>Asbolus</taxon>
    </lineage>
</organism>
<dbReference type="OrthoDB" id="6766291at2759"/>
<proteinExistence type="predicted"/>
<accession>A0A482VEM5</accession>
<protein>
    <submittedName>
        <fullName evidence="1">DDE 3 domain containing protein</fullName>
    </submittedName>
</protein>
<dbReference type="EMBL" id="QDEB01110447">
    <property type="protein sequence ID" value="RZB58811.1"/>
    <property type="molecule type" value="Genomic_DNA"/>
</dbReference>
<reference evidence="1 2" key="1">
    <citation type="submission" date="2017-03" db="EMBL/GenBank/DDBJ databases">
        <title>Genome of the blue death feigning beetle - Asbolus verrucosus.</title>
        <authorList>
            <person name="Rider S.D."/>
        </authorList>
    </citation>
    <scope>NUCLEOTIDE SEQUENCE [LARGE SCALE GENOMIC DNA]</scope>
    <source>
        <strain evidence="1">Butters</strain>
        <tissue evidence="1">Head and leg muscle</tissue>
    </source>
</reference>
<gene>
    <name evidence="1" type="ORF">BDFB_011126</name>
</gene>
<sequence>MWLQQDGAPPHFHRAVRAYLDATFENKWIRRGAENPWPPRSTDLTPLDYFLWGYVKEKVYVTPFHNLNELEERITTVCRSVTPELLRRVRRSFLMLAN</sequence>
<dbReference type="Proteomes" id="UP000292052">
    <property type="component" value="Unassembled WGS sequence"/>
</dbReference>
<dbReference type="Gene3D" id="3.30.420.10">
    <property type="entry name" value="Ribonuclease H-like superfamily/Ribonuclease H"/>
    <property type="match status" value="1"/>
</dbReference>
<keyword evidence="2" id="KW-1185">Reference proteome</keyword>
<dbReference type="InterPro" id="IPR036397">
    <property type="entry name" value="RNaseH_sf"/>
</dbReference>
<dbReference type="GO" id="GO:0003676">
    <property type="term" value="F:nucleic acid binding"/>
    <property type="evidence" value="ECO:0007669"/>
    <property type="project" value="InterPro"/>
</dbReference>
<dbReference type="AlphaFoldDB" id="A0A482VEM5"/>
<dbReference type="PANTHER" id="PTHR47326">
    <property type="entry name" value="TRANSPOSABLE ELEMENT TC3 TRANSPOSASE-LIKE PROTEIN"/>
    <property type="match status" value="1"/>
</dbReference>
<evidence type="ECO:0000313" key="2">
    <source>
        <dbReference type="Proteomes" id="UP000292052"/>
    </source>
</evidence>
<name>A0A482VEM5_ASBVE</name>
<evidence type="ECO:0000313" key="1">
    <source>
        <dbReference type="EMBL" id="RZB58811.1"/>
    </source>
</evidence>
<dbReference type="PANTHER" id="PTHR47326:SF1">
    <property type="entry name" value="HTH PSQ-TYPE DOMAIN-CONTAINING PROTEIN"/>
    <property type="match status" value="1"/>
</dbReference>
<comment type="caution">
    <text evidence="1">The sequence shown here is derived from an EMBL/GenBank/DDBJ whole genome shotgun (WGS) entry which is preliminary data.</text>
</comment>
<dbReference type="STRING" id="1661398.A0A482VEM5"/>